<dbReference type="SFLD" id="SFLDS00001">
    <property type="entry name" value="Enolase"/>
    <property type="match status" value="1"/>
</dbReference>
<name>A0A375IPB8_9BURK</name>
<dbReference type="SUPFAM" id="SSF51604">
    <property type="entry name" value="Enolase C-terminal domain-like"/>
    <property type="match status" value="1"/>
</dbReference>
<dbReference type="InterPro" id="IPR034593">
    <property type="entry name" value="DgoD-like"/>
</dbReference>
<dbReference type="PANTHER" id="PTHR48080">
    <property type="entry name" value="D-GALACTONATE DEHYDRATASE-RELATED"/>
    <property type="match status" value="1"/>
</dbReference>
<keyword evidence="1" id="KW-0456">Lyase</keyword>
<dbReference type="SFLD" id="SFLDG00179">
    <property type="entry name" value="mandelate_racemase"/>
    <property type="match status" value="1"/>
</dbReference>
<proteinExistence type="predicted"/>
<geneLocation type="plasmid" evidence="3">
    <name>II</name>
</geneLocation>
<gene>
    <name evidence="3" type="ORF">CT19425_MP70070</name>
</gene>
<dbReference type="InterPro" id="IPR036849">
    <property type="entry name" value="Enolase-like_C_sf"/>
</dbReference>
<evidence type="ECO:0000313" key="3">
    <source>
        <dbReference type="EMBL" id="SPK75910.1"/>
    </source>
</evidence>
<dbReference type="EMBL" id="LT991977">
    <property type="protein sequence ID" value="SPK75910.1"/>
    <property type="molecule type" value="Genomic_DNA"/>
</dbReference>
<dbReference type="InterPro" id="IPR013341">
    <property type="entry name" value="Mandelate_racemase_N_dom"/>
</dbReference>
<dbReference type="RefSeq" id="WP_115665556.1">
    <property type="nucleotide sequence ID" value="NZ_JAYMSA010000003.1"/>
</dbReference>
<dbReference type="Gene3D" id="3.30.390.10">
    <property type="entry name" value="Enolase-like, N-terminal domain"/>
    <property type="match status" value="1"/>
</dbReference>
<organism evidence="3 4">
    <name type="scientific">Cupriavidus taiwanensis</name>
    <dbReference type="NCBI Taxonomy" id="164546"/>
    <lineage>
        <taxon>Bacteria</taxon>
        <taxon>Pseudomonadati</taxon>
        <taxon>Pseudomonadota</taxon>
        <taxon>Betaproteobacteria</taxon>
        <taxon>Burkholderiales</taxon>
        <taxon>Burkholderiaceae</taxon>
        <taxon>Cupriavidus</taxon>
    </lineage>
</organism>
<dbReference type="InterPro" id="IPR029065">
    <property type="entry name" value="Enolase_C-like"/>
</dbReference>
<dbReference type="GO" id="GO:0016829">
    <property type="term" value="F:lyase activity"/>
    <property type="evidence" value="ECO:0007669"/>
    <property type="project" value="UniProtKB-KW"/>
</dbReference>
<evidence type="ECO:0000313" key="4">
    <source>
        <dbReference type="Proteomes" id="UP000255505"/>
    </source>
</evidence>
<sequence length="400" mass="43647">MKITKVEIFDCEVNRKDASMAKFNPVLLRVHTDAGISGIGEVGLAYGAGAKAAVGILRDFASFIIGRDPMKVEAIWELLFRTTYWGAGGGPVMYGGMSAIDIALWDIRGQVMGQPIYQLLGGKTNDDLRTYASQLQFGWGDAYSQNVTADQYAASARAAIEEGYDAVKVDPLQIGRDGVKTGVTKINQKHYGLLSHAELEMGVERIAAIREAVGPNVDIICEIHSLLGTNSAIQFAKAIEPYNIFYYEEPVNPLNAKNFEKIASKTSIPLATGERSYTRWGYRELLERQTLAVVQPDLCLVGGITEGKKICDMANVYDATVQIHICGGPVSTAAALHVEAVIPNFVIHEHHTYALKSCVRELCVHDYQPASGRFKVPDAPGLGQALNDEVVKDYLAYSIE</sequence>
<dbReference type="SUPFAM" id="SSF54826">
    <property type="entry name" value="Enolase N-terminal domain-like"/>
    <property type="match status" value="1"/>
</dbReference>
<dbReference type="InterPro" id="IPR013342">
    <property type="entry name" value="Mandelate_racemase_C"/>
</dbReference>
<dbReference type="SMART" id="SM00922">
    <property type="entry name" value="MR_MLE"/>
    <property type="match status" value="1"/>
</dbReference>
<accession>A0A375IPB8</accession>
<protein>
    <submittedName>
        <fullName evidence="3">Putative Galactonate dehydratase</fullName>
    </submittedName>
</protein>
<dbReference type="Pfam" id="PF13378">
    <property type="entry name" value="MR_MLE_C"/>
    <property type="match status" value="1"/>
</dbReference>
<dbReference type="PANTHER" id="PTHR48080:SF2">
    <property type="entry name" value="D-GALACTONATE DEHYDRATASE"/>
    <property type="match status" value="1"/>
</dbReference>
<evidence type="ECO:0000256" key="1">
    <source>
        <dbReference type="ARBA" id="ARBA00023239"/>
    </source>
</evidence>
<dbReference type="InterPro" id="IPR029017">
    <property type="entry name" value="Enolase-like_N"/>
</dbReference>
<dbReference type="AlphaFoldDB" id="A0A375IPB8"/>
<reference evidence="3 4" key="1">
    <citation type="submission" date="2018-01" db="EMBL/GenBank/DDBJ databases">
        <authorList>
            <person name="Gaut B.S."/>
            <person name="Morton B.R."/>
            <person name="Clegg M.T."/>
            <person name="Duvall M.R."/>
        </authorList>
    </citation>
    <scope>NUCLEOTIDE SEQUENCE [LARGE SCALE GENOMIC DNA]</scope>
    <source>
        <strain evidence="3">Cupriavidus taiwanensis LMG 19425</strain>
        <plasmid evidence="4">Plasmid ii</plasmid>
    </source>
</reference>
<evidence type="ECO:0000259" key="2">
    <source>
        <dbReference type="SMART" id="SM00922"/>
    </source>
</evidence>
<dbReference type="CDD" id="cd03316">
    <property type="entry name" value="MR_like"/>
    <property type="match status" value="1"/>
</dbReference>
<keyword evidence="3" id="KW-0614">Plasmid</keyword>
<dbReference type="Gene3D" id="3.20.20.120">
    <property type="entry name" value="Enolase-like C-terminal domain"/>
    <property type="match status" value="1"/>
</dbReference>
<dbReference type="Proteomes" id="UP000255505">
    <property type="component" value="Plasmid II"/>
</dbReference>
<dbReference type="Pfam" id="PF02746">
    <property type="entry name" value="MR_MLE_N"/>
    <property type="match status" value="1"/>
</dbReference>
<feature type="domain" description="Mandelate racemase/muconate lactonizing enzyme C-terminal" evidence="2">
    <location>
        <begin position="149"/>
        <end position="269"/>
    </location>
</feature>